<proteinExistence type="predicted"/>
<dbReference type="AlphaFoldDB" id="A0A0D0A9B1"/>
<reference evidence="2" key="2">
    <citation type="submission" date="2015-01" db="EMBL/GenBank/DDBJ databases">
        <title>Evolutionary Origins and Diversification of the Mycorrhizal Mutualists.</title>
        <authorList>
            <consortium name="DOE Joint Genome Institute"/>
            <consortium name="Mycorrhizal Genomics Consortium"/>
            <person name="Kohler A."/>
            <person name="Kuo A."/>
            <person name="Nagy L.G."/>
            <person name="Floudas D."/>
            <person name="Copeland A."/>
            <person name="Barry K.W."/>
            <person name="Cichocki N."/>
            <person name="Veneault-Fourrey C."/>
            <person name="LaButti K."/>
            <person name="Lindquist E.A."/>
            <person name="Lipzen A."/>
            <person name="Lundell T."/>
            <person name="Morin E."/>
            <person name="Murat C."/>
            <person name="Riley R."/>
            <person name="Ohm R."/>
            <person name="Sun H."/>
            <person name="Tunlid A."/>
            <person name="Henrissat B."/>
            <person name="Grigoriev I.V."/>
            <person name="Hibbett D.S."/>
            <person name="Martin F."/>
        </authorList>
    </citation>
    <scope>NUCLEOTIDE SEQUENCE [LARGE SCALE GENOMIC DNA]</scope>
    <source>
        <strain evidence="2">441</strain>
    </source>
</reference>
<evidence type="ECO:0000313" key="1">
    <source>
        <dbReference type="EMBL" id="KIK30912.1"/>
    </source>
</evidence>
<organism evidence="1 2">
    <name type="scientific">Pisolithus microcarpus 441</name>
    <dbReference type="NCBI Taxonomy" id="765257"/>
    <lineage>
        <taxon>Eukaryota</taxon>
        <taxon>Fungi</taxon>
        <taxon>Dikarya</taxon>
        <taxon>Basidiomycota</taxon>
        <taxon>Agaricomycotina</taxon>
        <taxon>Agaricomycetes</taxon>
        <taxon>Agaricomycetidae</taxon>
        <taxon>Boletales</taxon>
        <taxon>Sclerodermatineae</taxon>
        <taxon>Pisolithaceae</taxon>
        <taxon>Pisolithus</taxon>
    </lineage>
</organism>
<dbReference type="OrthoDB" id="2631894at2759"/>
<evidence type="ECO:0000313" key="2">
    <source>
        <dbReference type="Proteomes" id="UP000054018"/>
    </source>
</evidence>
<dbReference type="EMBL" id="KN833685">
    <property type="protein sequence ID" value="KIK30912.1"/>
    <property type="molecule type" value="Genomic_DNA"/>
</dbReference>
<protein>
    <submittedName>
        <fullName evidence="1">Uncharacterized protein</fullName>
    </submittedName>
</protein>
<dbReference type="Proteomes" id="UP000054018">
    <property type="component" value="Unassembled WGS sequence"/>
</dbReference>
<name>A0A0D0A9B1_9AGAM</name>
<sequence length="128" mass="15478">MSERCTSFMPHYQIRTVGLLRTEMRMAYVRFSDFVTLVRSAAKKHLNCGLRPEDQDPNDLQRFMRMVHQRQPHFAKKYEDSWPVMAYLEIYLLSRIRSAAYLKRHYGRCKEGFIRCPDPIWLRYAEVR</sequence>
<dbReference type="HOGENOM" id="CLU_1960429_0_0_1"/>
<keyword evidence="2" id="KW-1185">Reference proteome</keyword>
<accession>A0A0D0A9B1</accession>
<gene>
    <name evidence="1" type="ORF">PISMIDRAFT_125592</name>
</gene>
<reference evidence="1 2" key="1">
    <citation type="submission" date="2014-04" db="EMBL/GenBank/DDBJ databases">
        <authorList>
            <consortium name="DOE Joint Genome Institute"/>
            <person name="Kuo A."/>
            <person name="Kohler A."/>
            <person name="Costa M.D."/>
            <person name="Nagy L.G."/>
            <person name="Floudas D."/>
            <person name="Copeland A."/>
            <person name="Barry K.W."/>
            <person name="Cichocki N."/>
            <person name="Veneault-Fourrey C."/>
            <person name="LaButti K."/>
            <person name="Lindquist E.A."/>
            <person name="Lipzen A."/>
            <person name="Lundell T."/>
            <person name="Morin E."/>
            <person name="Murat C."/>
            <person name="Sun H."/>
            <person name="Tunlid A."/>
            <person name="Henrissat B."/>
            <person name="Grigoriev I.V."/>
            <person name="Hibbett D.S."/>
            <person name="Martin F."/>
            <person name="Nordberg H.P."/>
            <person name="Cantor M.N."/>
            <person name="Hua S.X."/>
        </authorList>
    </citation>
    <scope>NUCLEOTIDE SEQUENCE [LARGE SCALE GENOMIC DNA]</scope>
    <source>
        <strain evidence="1 2">441</strain>
    </source>
</reference>